<keyword evidence="2" id="KW-0645">Protease</keyword>
<dbReference type="SUPFAM" id="SSF54001">
    <property type="entry name" value="Cysteine proteinases"/>
    <property type="match status" value="1"/>
</dbReference>
<evidence type="ECO:0000256" key="4">
    <source>
        <dbReference type="ARBA" id="ARBA00022807"/>
    </source>
</evidence>
<evidence type="ECO:0000256" key="1">
    <source>
        <dbReference type="ARBA" id="ARBA00007074"/>
    </source>
</evidence>
<organism evidence="6 7">
    <name type="scientific">Streptomyces monticola</name>
    <dbReference type="NCBI Taxonomy" id="2666263"/>
    <lineage>
        <taxon>Bacteria</taxon>
        <taxon>Bacillati</taxon>
        <taxon>Actinomycetota</taxon>
        <taxon>Actinomycetes</taxon>
        <taxon>Kitasatosporales</taxon>
        <taxon>Streptomycetaceae</taxon>
        <taxon>Streptomyces</taxon>
    </lineage>
</organism>
<evidence type="ECO:0000313" key="7">
    <source>
        <dbReference type="Proteomes" id="UP001596523"/>
    </source>
</evidence>
<dbReference type="Proteomes" id="UP001596523">
    <property type="component" value="Unassembled WGS sequence"/>
</dbReference>
<protein>
    <submittedName>
        <fullName evidence="6">Hydrolase</fullName>
    </submittedName>
</protein>
<dbReference type="GO" id="GO:0016787">
    <property type="term" value="F:hydrolase activity"/>
    <property type="evidence" value="ECO:0007669"/>
    <property type="project" value="UniProtKB-KW"/>
</dbReference>
<reference evidence="7" key="1">
    <citation type="journal article" date="2019" name="Int. J. Syst. Evol. Microbiol.">
        <title>The Global Catalogue of Microorganisms (GCM) 10K type strain sequencing project: providing services to taxonomists for standard genome sequencing and annotation.</title>
        <authorList>
            <consortium name="The Broad Institute Genomics Platform"/>
            <consortium name="The Broad Institute Genome Sequencing Center for Infectious Disease"/>
            <person name="Wu L."/>
            <person name="Ma J."/>
        </authorList>
    </citation>
    <scope>NUCLEOTIDE SEQUENCE [LARGE SCALE GENOMIC DNA]</scope>
    <source>
        <strain evidence="7">SYNS20</strain>
    </source>
</reference>
<dbReference type="RefSeq" id="WP_381827196.1">
    <property type="nucleotide sequence ID" value="NZ_JBHTCF010000002.1"/>
</dbReference>
<accession>A0ABW2JCI2</accession>
<gene>
    <name evidence="6" type="ORF">ACFQVC_05665</name>
</gene>
<comment type="caution">
    <text evidence="6">The sequence shown here is derived from an EMBL/GenBank/DDBJ whole genome shotgun (WGS) entry which is preliminary data.</text>
</comment>
<evidence type="ECO:0000259" key="5">
    <source>
        <dbReference type="PROSITE" id="PS51935"/>
    </source>
</evidence>
<feature type="domain" description="NlpC/P60" evidence="5">
    <location>
        <begin position="6"/>
        <end position="146"/>
    </location>
</feature>
<proteinExistence type="inferred from homology"/>
<dbReference type="InterPro" id="IPR000064">
    <property type="entry name" value="NLP_P60_dom"/>
</dbReference>
<dbReference type="PROSITE" id="PS51935">
    <property type="entry name" value="NLPC_P60"/>
    <property type="match status" value="1"/>
</dbReference>
<evidence type="ECO:0000256" key="2">
    <source>
        <dbReference type="ARBA" id="ARBA00022670"/>
    </source>
</evidence>
<dbReference type="InterPro" id="IPR038765">
    <property type="entry name" value="Papain-like_cys_pep_sf"/>
</dbReference>
<evidence type="ECO:0000256" key="3">
    <source>
        <dbReference type="ARBA" id="ARBA00022801"/>
    </source>
</evidence>
<comment type="similarity">
    <text evidence="1">Belongs to the peptidase C40 family.</text>
</comment>
<keyword evidence="4" id="KW-0788">Thiol protease</keyword>
<sequence length="151" mass="16400">MTRLTGTPDEAFTARLPAAFWTVPYDGSRHPGSAATRARPGLAAGANCQLFAYEVLRQFGLTVPPLRSSDLWADTAATSRVPVPRPLDLLLFNRTDDPYGAHVGVWAGDDAILHLCAEAGRPAVWHPADFGARERYGVLLGIKRVRHRQGA</sequence>
<name>A0ABW2JCI2_9ACTN</name>
<dbReference type="EMBL" id="JBHTCF010000002">
    <property type="protein sequence ID" value="MFC7303703.1"/>
    <property type="molecule type" value="Genomic_DNA"/>
</dbReference>
<dbReference type="Gene3D" id="3.90.1720.10">
    <property type="entry name" value="endopeptidase domain like (from Nostoc punctiforme)"/>
    <property type="match status" value="1"/>
</dbReference>
<keyword evidence="3 6" id="KW-0378">Hydrolase</keyword>
<keyword evidence="7" id="KW-1185">Reference proteome</keyword>
<evidence type="ECO:0000313" key="6">
    <source>
        <dbReference type="EMBL" id="MFC7303703.1"/>
    </source>
</evidence>